<dbReference type="RefSeq" id="WP_021758085.1">
    <property type="nucleotide sequence ID" value="NZ_JACHVP010000001.1"/>
</dbReference>
<organism evidence="2 3">
    <name type="scientific">Leifsonia aquatica</name>
    <name type="common">Corynebacterium aquaticum</name>
    <dbReference type="NCBI Taxonomy" id="144185"/>
    <lineage>
        <taxon>Bacteria</taxon>
        <taxon>Bacillati</taxon>
        <taxon>Actinomycetota</taxon>
        <taxon>Actinomycetes</taxon>
        <taxon>Micrococcales</taxon>
        <taxon>Microbacteriaceae</taxon>
        <taxon>Leifsonia</taxon>
    </lineage>
</organism>
<sequence>MISERFHTLTHRIPGVPEHDDSRPAQNRSRTVRGHQGRGNHPHQPHQHTAEPRVLVRWQRWIASLGPQGRTHE</sequence>
<feature type="region of interest" description="Disordered" evidence="1">
    <location>
        <begin position="1"/>
        <end position="53"/>
    </location>
</feature>
<name>A0A7W4YHQ7_LEIAQ</name>
<gene>
    <name evidence="2" type="ORF">FHX33_001205</name>
</gene>
<evidence type="ECO:0000256" key="1">
    <source>
        <dbReference type="SAM" id="MobiDB-lite"/>
    </source>
</evidence>
<dbReference type="AlphaFoldDB" id="A0A7W4YHQ7"/>
<feature type="compositionally biased region" description="Basic residues" evidence="1">
    <location>
        <begin position="30"/>
        <end position="46"/>
    </location>
</feature>
<evidence type="ECO:0000313" key="3">
    <source>
        <dbReference type="Proteomes" id="UP000538196"/>
    </source>
</evidence>
<dbReference type="EMBL" id="JACHVP010000001">
    <property type="protein sequence ID" value="MBB2966473.1"/>
    <property type="molecule type" value="Genomic_DNA"/>
</dbReference>
<reference evidence="2 3" key="1">
    <citation type="submission" date="2020-08" db="EMBL/GenBank/DDBJ databases">
        <title>Sequencing the genomes of 1000 actinobacteria strains.</title>
        <authorList>
            <person name="Klenk H.-P."/>
        </authorList>
    </citation>
    <scope>NUCLEOTIDE SEQUENCE [LARGE SCALE GENOMIC DNA]</scope>
    <source>
        <strain evidence="2 3">DSM 20146</strain>
    </source>
</reference>
<protein>
    <submittedName>
        <fullName evidence="2">Uncharacterized protein</fullName>
    </submittedName>
</protein>
<comment type="caution">
    <text evidence="2">The sequence shown here is derived from an EMBL/GenBank/DDBJ whole genome shotgun (WGS) entry which is preliminary data.</text>
</comment>
<evidence type="ECO:0000313" key="2">
    <source>
        <dbReference type="EMBL" id="MBB2966473.1"/>
    </source>
</evidence>
<accession>A0A7W4YHQ7</accession>
<proteinExistence type="predicted"/>
<keyword evidence="3" id="KW-1185">Reference proteome</keyword>
<dbReference type="Proteomes" id="UP000538196">
    <property type="component" value="Unassembled WGS sequence"/>
</dbReference>